<dbReference type="EMBL" id="BAABGA010000029">
    <property type="protein sequence ID" value="GAA4452569.1"/>
    <property type="molecule type" value="Genomic_DNA"/>
</dbReference>
<dbReference type="InterPro" id="IPR016024">
    <property type="entry name" value="ARM-type_fold"/>
</dbReference>
<accession>A0ABP8MLN9</accession>
<comment type="caution">
    <text evidence="1">The sequence shown here is derived from an EMBL/GenBank/DDBJ whole genome shotgun (WGS) entry which is preliminary data.</text>
</comment>
<dbReference type="Proteomes" id="UP001500840">
    <property type="component" value="Unassembled WGS sequence"/>
</dbReference>
<organism evidence="1 2">
    <name type="scientific">Novipirellula rosea</name>
    <dbReference type="NCBI Taxonomy" id="1031540"/>
    <lineage>
        <taxon>Bacteria</taxon>
        <taxon>Pseudomonadati</taxon>
        <taxon>Planctomycetota</taxon>
        <taxon>Planctomycetia</taxon>
        <taxon>Pirellulales</taxon>
        <taxon>Pirellulaceae</taxon>
        <taxon>Novipirellula</taxon>
    </lineage>
</organism>
<dbReference type="RefSeq" id="WP_345321949.1">
    <property type="nucleotide sequence ID" value="NZ_BAABGA010000029.1"/>
</dbReference>
<dbReference type="SUPFAM" id="SSF48371">
    <property type="entry name" value="ARM repeat"/>
    <property type="match status" value="1"/>
</dbReference>
<name>A0ABP8MLN9_9BACT</name>
<gene>
    <name evidence="1" type="ORF">GCM10023156_22080</name>
</gene>
<dbReference type="InterPro" id="IPR011989">
    <property type="entry name" value="ARM-like"/>
</dbReference>
<proteinExistence type="predicted"/>
<dbReference type="Gene3D" id="1.25.10.10">
    <property type="entry name" value="Leucine-rich Repeat Variant"/>
    <property type="match status" value="1"/>
</dbReference>
<evidence type="ECO:0008006" key="3">
    <source>
        <dbReference type="Google" id="ProtNLM"/>
    </source>
</evidence>
<evidence type="ECO:0000313" key="1">
    <source>
        <dbReference type="EMBL" id="GAA4452569.1"/>
    </source>
</evidence>
<reference evidence="2" key="1">
    <citation type="journal article" date="2019" name="Int. J. Syst. Evol. Microbiol.">
        <title>The Global Catalogue of Microorganisms (GCM) 10K type strain sequencing project: providing services to taxonomists for standard genome sequencing and annotation.</title>
        <authorList>
            <consortium name="The Broad Institute Genomics Platform"/>
            <consortium name="The Broad Institute Genome Sequencing Center for Infectious Disease"/>
            <person name="Wu L."/>
            <person name="Ma J."/>
        </authorList>
    </citation>
    <scope>NUCLEOTIDE SEQUENCE [LARGE SCALE GENOMIC DNA]</scope>
    <source>
        <strain evidence="2">JCM 17759</strain>
    </source>
</reference>
<sequence length="513" mass="56391">MQGPSLTFATLAESRNAAAVDLLLIALEDSSEMVRSHSVESLLQRSEPHCAEAVLSRWDIFPPDLFGQLRKRKAWITPAVQKSLQNQDDNLSHAINASVMIGLYPLLVDLIPIAESHSSETIREAATDAILQLAHELGHEARANRDKPSVRTPVVAALSESVQRIHKHKNEQLIDAFLVNSTWADAELRQFTSSSSEYCKMIGNRLLTTQRAGMVELLAGFICRRNVPSFLLEILASRTDDVFRDSLLRAIGEEPSPTVLKNLQELGMPKCCADDDSLMDAISANHRAAAIHVYSQSGGDPLVYLRTIVAAIHRDGHGCIPAAVAGMMKCSIPSFEIWHQAALLIASGNQDAIAADSVALLLDHLIQLLDHQDASLVRSVRRILSPLHADAMLHRLSDMPEKHRRALGRVVMTIDTEAIARIRDGLRHPVLNKRMDAIAAADALAAVDLLSDSFERISREDHQEARVLACQVMSRAESNSTLSLLKEMSALPPCPVSDAAIKAIRYREAMKTF</sequence>
<evidence type="ECO:0000313" key="2">
    <source>
        <dbReference type="Proteomes" id="UP001500840"/>
    </source>
</evidence>
<protein>
    <recommendedName>
        <fullName evidence="3">HEAT repeat protein</fullName>
    </recommendedName>
</protein>
<keyword evidence="2" id="KW-1185">Reference proteome</keyword>